<feature type="compositionally biased region" description="Polar residues" evidence="2">
    <location>
        <begin position="739"/>
        <end position="756"/>
    </location>
</feature>
<feature type="domain" description="RFX-type winged-helix" evidence="3">
    <location>
        <begin position="259"/>
        <end position="334"/>
    </location>
</feature>
<dbReference type="AlphaFoldDB" id="Q6BIF6"/>
<dbReference type="VEuPathDB" id="FungiDB:DEHA2G10868g"/>
<dbReference type="OMA" id="MIWLREN"/>
<evidence type="ECO:0000256" key="2">
    <source>
        <dbReference type="SAM" id="MobiDB-lite"/>
    </source>
</evidence>
<protein>
    <submittedName>
        <fullName evidence="4">DEHA2G10868p</fullName>
    </submittedName>
</protein>
<accession>Q6BIF6</accession>
<dbReference type="InterPro" id="IPR036390">
    <property type="entry name" value="WH_DNA-bd_sf"/>
</dbReference>
<feature type="compositionally biased region" description="Low complexity" evidence="2">
    <location>
        <begin position="14"/>
        <end position="28"/>
    </location>
</feature>
<dbReference type="InterPro" id="IPR057321">
    <property type="entry name" value="RFX1-4/6/8-like_BCD"/>
</dbReference>
<proteinExistence type="predicted"/>
<dbReference type="eggNOG" id="KOG3712">
    <property type="taxonomic scope" value="Eukaryota"/>
</dbReference>
<keyword evidence="1" id="KW-0238">DNA-binding</keyword>
<dbReference type="KEGG" id="dha:DEHA2G10868g"/>
<reference evidence="4 5" key="1">
    <citation type="journal article" date="2004" name="Nature">
        <title>Genome evolution in yeasts.</title>
        <authorList>
            <consortium name="Genolevures"/>
            <person name="Dujon B."/>
            <person name="Sherman D."/>
            <person name="Fischer G."/>
            <person name="Durrens P."/>
            <person name="Casaregola S."/>
            <person name="Lafontaine I."/>
            <person name="de Montigny J."/>
            <person name="Marck C."/>
            <person name="Neuveglise C."/>
            <person name="Talla E."/>
            <person name="Goffard N."/>
            <person name="Frangeul L."/>
            <person name="Aigle M."/>
            <person name="Anthouard V."/>
            <person name="Babour A."/>
            <person name="Barbe V."/>
            <person name="Barnay S."/>
            <person name="Blanchin S."/>
            <person name="Beckerich J.M."/>
            <person name="Beyne E."/>
            <person name="Bleykasten C."/>
            <person name="Boisrame A."/>
            <person name="Boyer J."/>
            <person name="Cattolico L."/>
            <person name="Confanioleri F."/>
            <person name="de Daruvar A."/>
            <person name="Despons L."/>
            <person name="Fabre E."/>
            <person name="Fairhead C."/>
            <person name="Ferry-Dumazet H."/>
            <person name="Groppi A."/>
            <person name="Hantraye F."/>
            <person name="Hennequin C."/>
            <person name="Jauniaux N."/>
            <person name="Joyet P."/>
            <person name="Kachouri R."/>
            <person name="Kerrest A."/>
            <person name="Koszul R."/>
            <person name="Lemaire M."/>
            <person name="Lesur I."/>
            <person name="Ma L."/>
            <person name="Muller H."/>
            <person name="Nicaud J.M."/>
            <person name="Nikolski M."/>
            <person name="Oztas S."/>
            <person name="Ozier-Kalogeropoulos O."/>
            <person name="Pellenz S."/>
            <person name="Potier S."/>
            <person name="Richard G.F."/>
            <person name="Straub M.L."/>
            <person name="Suleau A."/>
            <person name="Swennene D."/>
            <person name="Tekaia F."/>
            <person name="Wesolowski-Louvel M."/>
            <person name="Westhof E."/>
            <person name="Wirth B."/>
            <person name="Zeniou-Meyer M."/>
            <person name="Zivanovic I."/>
            <person name="Bolotin-Fukuhara M."/>
            <person name="Thierry A."/>
            <person name="Bouchier C."/>
            <person name="Caudron B."/>
            <person name="Scarpelli C."/>
            <person name="Gaillardin C."/>
            <person name="Weissenbach J."/>
            <person name="Wincker P."/>
            <person name="Souciet J.L."/>
        </authorList>
    </citation>
    <scope>NUCLEOTIDE SEQUENCE [LARGE SCALE GENOMIC DNA]</scope>
    <source>
        <strain evidence="5">ATCC 36239 / CBS 767 / BCRC 21394 / JCM 1990 / NBRC 0083 / IGC 2968</strain>
    </source>
</reference>
<dbReference type="GO" id="GO:0000981">
    <property type="term" value="F:DNA-binding transcription factor activity, RNA polymerase II-specific"/>
    <property type="evidence" value="ECO:0007669"/>
    <property type="project" value="TreeGrafter"/>
</dbReference>
<dbReference type="Pfam" id="PF25340">
    <property type="entry name" value="BCD_RFX"/>
    <property type="match status" value="1"/>
</dbReference>
<keyword evidence="5" id="KW-1185">Reference proteome</keyword>
<dbReference type="SUPFAM" id="SSF46785">
    <property type="entry name" value="Winged helix' DNA-binding domain"/>
    <property type="match status" value="1"/>
</dbReference>
<dbReference type="Pfam" id="PF02257">
    <property type="entry name" value="RFX_DNA_binding"/>
    <property type="match status" value="1"/>
</dbReference>
<feature type="region of interest" description="Disordered" evidence="2">
    <location>
        <begin position="168"/>
        <end position="206"/>
    </location>
</feature>
<sequence length="809" mass="90840">MDQKLHTSNYIFPNQNNSNQGQSSLQNQTIRHQDSRMPYLKTESSEGGLGSPINHPSFQQYKGQPNMQRPEFPNHAEFTPQQQSHNIQNYNQQMQLHFELQRQYMAGNMENSQVYPDQSGGNLSQVYNMSSPFQSKSNNNNASAHMNVMQPRPVEADGGMLNSKSPIPSRAATPVENITGMQEASSSGRKRYRKSDHAVPGDEGDNELKQLAFKASQLPLSELALRIKSVENDDSIPETKTSYSTSKDTSKERQRQIFGMVWLLNSCESSATAVVPRNRIYARYVQICADNSLKPLSPASFGKLVRILFPNLTTRRLGMRGQSKYHYCGIKLVGDQNIQAGNSPTSASPSIGNDSPQSFQNPNTPSVSNSPIISGVSASNSSAALNSILSNGEFLVNDLKHIPNLFGLIDQSLNGENLNSPLNLPSIYPYLPRDTDYDIADTLYSLYKVHCTSVFEFLRYMQVRKLFSSFASFNGILTAPVFKLYTNDLISEWVNECDNIMYKTMAKMLTKLHLQSVPDDVLRQLKQITNQYVDKLSYSLQNKVPKFFMAMKMKNAKKFISILSRLIKVIETGYSASRILNSAPEKQAMIDDWLKLDVNEIVLREVPCSKENVESLLHVLNNDLLTILHEQVDSESVSVLIKSAHFLAELPSKFSKLNPRLFTLVSSNFLTTCLREISLNGGQGFGTWWIVRCWVDEYLSWCFELGGYFQDDFTTSFNEGYVTDRDTNVLKAEKPNPKADTSANNSNTSMGQFDDSTNDQLRLSSIVDLLDGAYGTDSVKDDQSNNEMMLNYDSVGVENFLGRNDDLLS</sequence>
<dbReference type="RefSeq" id="XP_462015.2">
    <property type="nucleotide sequence ID" value="XM_462015.1"/>
</dbReference>
<dbReference type="GeneID" id="2904919"/>
<organism evidence="4 5">
    <name type="scientific">Debaryomyces hansenii (strain ATCC 36239 / CBS 767 / BCRC 21394 / JCM 1990 / NBRC 0083 / IGC 2968)</name>
    <name type="common">Yeast</name>
    <name type="synonym">Torulaspora hansenii</name>
    <dbReference type="NCBI Taxonomy" id="284592"/>
    <lineage>
        <taxon>Eukaryota</taxon>
        <taxon>Fungi</taxon>
        <taxon>Dikarya</taxon>
        <taxon>Ascomycota</taxon>
        <taxon>Saccharomycotina</taxon>
        <taxon>Pichiomycetes</taxon>
        <taxon>Debaryomycetaceae</taxon>
        <taxon>Debaryomyces</taxon>
    </lineage>
</organism>
<dbReference type="STRING" id="284592.Q6BIF6"/>
<dbReference type="InterPro" id="IPR003150">
    <property type="entry name" value="DNA-bd_RFX"/>
</dbReference>
<feature type="region of interest" description="Disordered" evidence="2">
    <location>
        <begin position="731"/>
        <end position="756"/>
    </location>
</feature>
<dbReference type="HOGENOM" id="CLU_011526_1_0_1"/>
<name>Q6BIF6_DEBHA</name>
<dbReference type="PANTHER" id="PTHR12619">
    <property type="entry name" value="RFX TRANSCRIPTION FACTOR FAMILY"/>
    <property type="match status" value="1"/>
</dbReference>
<evidence type="ECO:0000313" key="4">
    <source>
        <dbReference type="EMBL" id="CAG90496.2"/>
    </source>
</evidence>
<evidence type="ECO:0000313" key="5">
    <source>
        <dbReference type="Proteomes" id="UP000000599"/>
    </source>
</evidence>
<dbReference type="FunFam" id="1.10.10.10:FF:000119">
    <property type="entry name" value="DNA damage and replication checkpoint protein"/>
    <property type="match status" value="1"/>
</dbReference>
<dbReference type="InterPro" id="IPR039779">
    <property type="entry name" value="RFX-like"/>
</dbReference>
<dbReference type="InterPro" id="IPR036388">
    <property type="entry name" value="WH-like_DNA-bd_sf"/>
</dbReference>
<dbReference type="Gene3D" id="1.10.10.10">
    <property type="entry name" value="Winged helix-like DNA-binding domain superfamily/Winged helix DNA-binding domain"/>
    <property type="match status" value="1"/>
</dbReference>
<gene>
    <name evidence="4" type="ordered locus">DEHA2G10868g</name>
</gene>
<feature type="compositionally biased region" description="Polar residues" evidence="2">
    <location>
        <begin position="1"/>
        <end position="13"/>
    </location>
</feature>
<dbReference type="InParanoid" id="Q6BIF6"/>
<dbReference type="OrthoDB" id="10056949at2759"/>
<dbReference type="Proteomes" id="UP000000599">
    <property type="component" value="Chromosome G"/>
</dbReference>
<evidence type="ECO:0000256" key="1">
    <source>
        <dbReference type="ARBA" id="ARBA00023125"/>
    </source>
</evidence>
<feature type="region of interest" description="Disordered" evidence="2">
    <location>
        <begin position="1"/>
        <end position="70"/>
    </location>
</feature>
<feature type="compositionally biased region" description="Polar residues" evidence="2">
    <location>
        <begin position="54"/>
        <end position="67"/>
    </location>
</feature>
<evidence type="ECO:0000259" key="3">
    <source>
        <dbReference type="PROSITE" id="PS51526"/>
    </source>
</evidence>
<dbReference type="FunCoup" id="Q6BIF6">
    <property type="interactions" value="693"/>
</dbReference>
<dbReference type="PANTHER" id="PTHR12619:SF5">
    <property type="entry name" value="TRANSCRIPTION FACTOR RFX4"/>
    <property type="match status" value="1"/>
</dbReference>
<feature type="region of interest" description="Disordered" evidence="2">
    <location>
        <begin position="339"/>
        <end position="367"/>
    </location>
</feature>
<dbReference type="EMBL" id="CR382139">
    <property type="protein sequence ID" value="CAG90496.2"/>
    <property type="molecule type" value="Genomic_DNA"/>
</dbReference>
<dbReference type="PROSITE" id="PS51526">
    <property type="entry name" value="RFX_DBD"/>
    <property type="match status" value="1"/>
</dbReference>
<dbReference type="GO" id="GO:0000978">
    <property type="term" value="F:RNA polymerase II cis-regulatory region sequence-specific DNA binding"/>
    <property type="evidence" value="ECO:0007669"/>
    <property type="project" value="TreeGrafter"/>
</dbReference>